<dbReference type="STRING" id="1195763.ABT56_07915"/>
<evidence type="ECO:0000256" key="1">
    <source>
        <dbReference type="ARBA" id="ARBA00023231"/>
    </source>
</evidence>
<evidence type="ECO:0000313" key="4">
    <source>
        <dbReference type="Proteomes" id="UP000036097"/>
    </source>
</evidence>
<proteinExistence type="predicted"/>
<accession>A0A0J1H4Y0</accession>
<dbReference type="PATRIC" id="fig|1195763.3.peg.1684"/>
<dbReference type="OrthoDB" id="6215304at2"/>
<dbReference type="RefSeq" id="WP_047878335.1">
    <property type="nucleotide sequence ID" value="NZ_LDOT01000008.1"/>
</dbReference>
<dbReference type="SUPFAM" id="SSF53146">
    <property type="entry name" value="Nitrogenase accessory factor-like"/>
    <property type="match status" value="1"/>
</dbReference>
<dbReference type="Proteomes" id="UP000036097">
    <property type="component" value="Unassembled WGS sequence"/>
</dbReference>
<evidence type="ECO:0000259" key="2">
    <source>
        <dbReference type="Pfam" id="PF02579"/>
    </source>
</evidence>
<feature type="domain" description="Dinitrogenase iron-molybdenum cofactor biosynthesis" evidence="2">
    <location>
        <begin position="11"/>
        <end position="96"/>
    </location>
</feature>
<reference evidence="3 4" key="1">
    <citation type="submission" date="2015-05" db="EMBL/GenBank/DDBJ databases">
        <title>Photobacterium galathea sp. nov.</title>
        <authorList>
            <person name="Machado H."/>
            <person name="Gram L."/>
        </authorList>
    </citation>
    <scope>NUCLEOTIDE SEQUENCE [LARGE SCALE GENOMIC DNA]</scope>
    <source>
        <strain evidence="3 4">CGMCC 1.12159</strain>
    </source>
</reference>
<dbReference type="InterPro" id="IPR003731">
    <property type="entry name" value="Di-Nase_FeMo-co_biosynth"/>
</dbReference>
<dbReference type="InterPro" id="IPR036105">
    <property type="entry name" value="DiNase_FeMo-co_biosyn_sf"/>
</dbReference>
<keyword evidence="1" id="KW-0535">Nitrogen fixation</keyword>
<sequence>MSLAIAVTARREVAGHFGKAAAFLLFDDKGVQVAEVENSGSREVGCKHKKLIQRQLAEYGVTHLVVGNIGQRSLARLLNAGWQVSRVAPRSPLEAIVSGKVAREALTAAEQGRPCKREKGDCGCGCGSKKKAAPAKIGMKGHAPRLTGGLFRLGGFTR</sequence>
<dbReference type="AlphaFoldDB" id="A0A0J1H4Y0"/>
<keyword evidence="4" id="KW-1185">Reference proteome</keyword>
<gene>
    <name evidence="3" type="ORF">ABT56_07915</name>
</gene>
<comment type="caution">
    <text evidence="3">The sequence shown here is derived from an EMBL/GenBank/DDBJ whole genome shotgun (WGS) entry which is preliminary data.</text>
</comment>
<dbReference type="Pfam" id="PF02579">
    <property type="entry name" value="Nitro_FeMo-Co"/>
    <property type="match status" value="1"/>
</dbReference>
<dbReference type="Gene3D" id="3.30.420.130">
    <property type="entry name" value="Dinitrogenase iron-molybdenum cofactor biosynthesis domain"/>
    <property type="match status" value="1"/>
</dbReference>
<dbReference type="EMBL" id="LDOT01000008">
    <property type="protein sequence ID" value="KLV06793.1"/>
    <property type="molecule type" value="Genomic_DNA"/>
</dbReference>
<organism evidence="3 4">
    <name type="scientific">Photobacterium aquae</name>
    <dbReference type="NCBI Taxonomy" id="1195763"/>
    <lineage>
        <taxon>Bacteria</taxon>
        <taxon>Pseudomonadati</taxon>
        <taxon>Pseudomonadota</taxon>
        <taxon>Gammaproteobacteria</taxon>
        <taxon>Vibrionales</taxon>
        <taxon>Vibrionaceae</taxon>
        <taxon>Photobacterium</taxon>
    </lineage>
</organism>
<protein>
    <recommendedName>
        <fullName evidence="2">Dinitrogenase iron-molybdenum cofactor biosynthesis domain-containing protein</fullName>
    </recommendedName>
</protein>
<evidence type="ECO:0000313" key="3">
    <source>
        <dbReference type="EMBL" id="KLV06793.1"/>
    </source>
</evidence>
<name>A0A0J1H4Y0_9GAMM</name>